<dbReference type="InterPro" id="IPR044974">
    <property type="entry name" value="Disease_R_plants"/>
</dbReference>
<evidence type="ECO:0000259" key="2">
    <source>
        <dbReference type="Pfam" id="PF23282"/>
    </source>
</evidence>
<sequence length="139" mass="15824">MEITKEEVVDVLKGCGLNAEAALRVLRQKSLFKFLSDNTLWMHDQIRDMGTQMVLEESGEGPGMRSRLWDRGEIMPLLNNMKETTSIRGIVLDFKKKFDESSVITISVEHFVLMKKLRLLQISHVELQGNLNLLPADPA</sequence>
<reference evidence="3" key="1">
    <citation type="submission" date="2019-12" db="EMBL/GenBank/DDBJ databases">
        <title>Genome sequencing and annotation of Brassica cretica.</title>
        <authorList>
            <person name="Studholme D.J."/>
            <person name="Sarris P."/>
        </authorList>
    </citation>
    <scope>NUCLEOTIDE SEQUENCE</scope>
    <source>
        <strain evidence="3">PFS-109/04</strain>
        <tissue evidence="3">Leaf</tissue>
    </source>
</reference>
<gene>
    <name evidence="3" type="ORF">F2Q69_00054393</name>
</gene>
<dbReference type="GO" id="GO:0006952">
    <property type="term" value="P:defense response"/>
    <property type="evidence" value="ECO:0007669"/>
    <property type="project" value="InterPro"/>
</dbReference>
<dbReference type="PANTHER" id="PTHR11017:SF385">
    <property type="entry name" value="DISEASE RESISTANCE PROTEIN (TIR-NBS-LRR CLASS)-RELATED"/>
    <property type="match status" value="1"/>
</dbReference>
<feature type="domain" description="Disease resistance protein Roq1-like winged-helix" evidence="2">
    <location>
        <begin position="6"/>
        <end position="58"/>
    </location>
</feature>
<name>A0A8S9N6E1_BRACR</name>
<organism evidence="3 4">
    <name type="scientific">Brassica cretica</name>
    <name type="common">Mustard</name>
    <dbReference type="NCBI Taxonomy" id="69181"/>
    <lineage>
        <taxon>Eukaryota</taxon>
        <taxon>Viridiplantae</taxon>
        <taxon>Streptophyta</taxon>
        <taxon>Embryophyta</taxon>
        <taxon>Tracheophyta</taxon>
        <taxon>Spermatophyta</taxon>
        <taxon>Magnoliopsida</taxon>
        <taxon>eudicotyledons</taxon>
        <taxon>Gunneridae</taxon>
        <taxon>Pentapetalae</taxon>
        <taxon>rosids</taxon>
        <taxon>malvids</taxon>
        <taxon>Brassicales</taxon>
        <taxon>Brassicaceae</taxon>
        <taxon>Brassiceae</taxon>
        <taxon>Brassica</taxon>
    </lineage>
</organism>
<evidence type="ECO:0000313" key="3">
    <source>
        <dbReference type="EMBL" id="KAF3488194.1"/>
    </source>
</evidence>
<dbReference type="PANTHER" id="PTHR11017">
    <property type="entry name" value="LEUCINE-RICH REPEAT-CONTAINING PROTEIN"/>
    <property type="match status" value="1"/>
</dbReference>
<dbReference type="Pfam" id="PF23282">
    <property type="entry name" value="WHD_ROQ1"/>
    <property type="match status" value="1"/>
</dbReference>
<evidence type="ECO:0000256" key="1">
    <source>
        <dbReference type="ARBA" id="ARBA00022737"/>
    </source>
</evidence>
<accession>A0A8S9N6E1</accession>
<dbReference type="EMBL" id="QGKX02002183">
    <property type="protein sequence ID" value="KAF3488194.1"/>
    <property type="molecule type" value="Genomic_DNA"/>
</dbReference>
<dbReference type="InterPro" id="IPR058192">
    <property type="entry name" value="WHD_ROQ1-like"/>
</dbReference>
<comment type="caution">
    <text evidence="3">The sequence shown here is derived from an EMBL/GenBank/DDBJ whole genome shotgun (WGS) entry which is preliminary data.</text>
</comment>
<proteinExistence type="predicted"/>
<protein>
    <recommendedName>
        <fullName evidence="2">Disease resistance protein Roq1-like winged-helix domain-containing protein</fullName>
    </recommendedName>
</protein>
<dbReference type="AlphaFoldDB" id="A0A8S9N6E1"/>
<keyword evidence="1" id="KW-0677">Repeat</keyword>
<evidence type="ECO:0000313" key="4">
    <source>
        <dbReference type="Proteomes" id="UP000712600"/>
    </source>
</evidence>
<dbReference type="Proteomes" id="UP000712600">
    <property type="component" value="Unassembled WGS sequence"/>
</dbReference>